<reference evidence="2" key="1">
    <citation type="submission" date="2021-03" db="EMBL/GenBank/DDBJ databases">
        <title>Study of the foodborne Vibrio vulnificus isolates from China.</title>
        <authorList>
            <person name="Zheng Z."/>
            <person name="Ye L."/>
        </authorList>
    </citation>
    <scope>NUCLEOTIDE SEQUENCE</scope>
    <source>
        <strain evidence="2">Vv1582</strain>
    </source>
</reference>
<dbReference type="Pfam" id="PF11726">
    <property type="entry name" value="YagK_YfjJ_C"/>
    <property type="match status" value="1"/>
</dbReference>
<dbReference type="AlphaFoldDB" id="A0AAW4H9J0"/>
<organism evidence="2 3">
    <name type="scientific">Vibrio vulnificus</name>
    <dbReference type="NCBI Taxonomy" id="672"/>
    <lineage>
        <taxon>Bacteria</taxon>
        <taxon>Pseudomonadati</taxon>
        <taxon>Pseudomonadota</taxon>
        <taxon>Gammaproteobacteria</taxon>
        <taxon>Vibrionales</taxon>
        <taxon>Vibrionaceae</taxon>
        <taxon>Vibrio</taxon>
    </lineage>
</organism>
<feature type="domain" description="YagK/YfjJ C-terminal" evidence="1">
    <location>
        <begin position="39"/>
        <end position="217"/>
    </location>
</feature>
<evidence type="ECO:0000259" key="1">
    <source>
        <dbReference type="Pfam" id="PF11726"/>
    </source>
</evidence>
<dbReference type="RefSeq" id="WP_206622669.1">
    <property type="nucleotide sequence ID" value="NZ_JAFKOQ010000004.1"/>
</dbReference>
<gene>
    <name evidence="2" type="ORF">J0J18_08905</name>
</gene>
<evidence type="ECO:0000313" key="3">
    <source>
        <dbReference type="Proteomes" id="UP000664056"/>
    </source>
</evidence>
<dbReference type="EMBL" id="JAFKOQ010000004">
    <property type="protein sequence ID" value="MBN8121849.1"/>
    <property type="molecule type" value="Genomic_DNA"/>
</dbReference>
<proteinExistence type="predicted"/>
<protein>
    <submittedName>
        <fullName evidence="2">Inovirus Gp2 family protein</fullName>
    </submittedName>
</protein>
<comment type="caution">
    <text evidence="2">The sequence shown here is derived from an EMBL/GenBank/DDBJ whole genome shotgun (WGS) entry which is preliminary data.</text>
</comment>
<dbReference type="InterPro" id="IPR057271">
    <property type="entry name" value="YagK_YfjJ_C"/>
</dbReference>
<name>A0AAW4H9J0_VIBVL</name>
<evidence type="ECO:0000313" key="2">
    <source>
        <dbReference type="EMBL" id="MBN8121849.1"/>
    </source>
</evidence>
<accession>A0AAW4H9J0</accession>
<sequence>MSEESYQGSLFYGLPINTKHSMSERYLDRAHTVYRDAVSRYSKVFMFHATLRFPLDYQVKLGNVITAFTRSLRERIQRDLDRKRLRVARVHHTDLHYVWCREVSDNHREHYHVMVMLNANTYRALGSFSESIQNQLASMIRLSWASAIGISPDRVRGLVHFASDVQLISARQIPAEYQSTKYNTCGNSYEAGFFWLSYLCKLSTKEREIGKRNFGYSSINQKGLLALF</sequence>
<dbReference type="Proteomes" id="UP000664056">
    <property type="component" value="Unassembled WGS sequence"/>
</dbReference>